<evidence type="ECO:0000313" key="2">
    <source>
        <dbReference type="Proteomes" id="UP000003465"/>
    </source>
</evidence>
<dbReference type="Proteomes" id="UP000003465">
    <property type="component" value="Unassembled WGS sequence"/>
</dbReference>
<evidence type="ECO:0000313" key="1">
    <source>
        <dbReference type="EMBL" id="EGH26720.1"/>
    </source>
</evidence>
<comment type="caution">
    <text evidence="1">The sequence shown here is derived from an EMBL/GenBank/DDBJ whole genome shotgun (WGS) entry which is preliminary data.</text>
</comment>
<sequence>MTSIAFGLLLVSLIRTRVAAVTKANGSTGLNRPGFLGDPFV</sequence>
<dbReference type="EMBL" id="AEAG01002747">
    <property type="protein sequence ID" value="EGH26720.1"/>
    <property type="molecule type" value="Genomic_DNA"/>
</dbReference>
<organism evidence="1 2">
    <name type="scientific">Pseudomonas amygdali pv. mori str. 301020</name>
    <dbReference type="NCBI Taxonomy" id="629261"/>
    <lineage>
        <taxon>Bacteria</taxon>
        <taxon>Pseudomonadati</taxon>
        <taxon>Pseudomonadota</taxon>
        <taxon>Gammaproteobacteria</taxon>
        <taxon>Pseudomonadales</taxon>
        <taxon>Pseudomonadaceae</taxon>
        <taxon>Pseudomonas</taxon>
        <taxon>Pseudomonas amygdali</taxon>
    </lineage>
</organism>
<reference evidence="1 2" key="1">
    <citation type="journal article" date="2011" name="PLoS Pathog.">
        <title>Dynamic evolution of pathogenicity revealed by sequencing and comparative genomics of 19 Pseudomonas syringae isolates.</title>
        <authorList>
            <person name="Baltrus D.A."/>
            <person name="Nishimura M.T."/>
            <person name="Romanchuk A."/>
            <person name="Chang J.H."/>
            <person name="Mukhtar M.S."/>
            <person name="Cherkis K."/>
            <person name="Roach J."/>
            <person name="Grant S.R."/>
            <person name="Jones C.D."/>
            <person name="Dangl J.L."/>
        </authorList>
    </citation>
    <scope>NUCLEOTIDE SEQUENCE [LARGE SCALE GENOMIC DNA]</scope>
    <source>
        <strain evidence="1 2">301020</strain>
    </source>
</reference>
<name>A0A656GN76_PSEA0</name>
<proteinExistence type="predicted"/>
<feature type="non-terminal residue" evidence="1">
    <location>
        <position position="41"/>
    </location>
</feature>
<accession>A0A656GN76</accession>
<dbReference type="AlphaFoldDB" id="A0A656GN76"/>
<gene>
    <name evidence="1" type="ORF">PSYMO_36745</name>
</gene>
<protein>
    <submittedName>
        <fullName evidence="1">Uncharacterized protein</fullName>
    </submittedName>
</protein>